<proteinExistence type="predicted"/>
<keyword evidence="4" id="KW-1185">Reference proteome</keyword>
<dbReference type="InterPro" id="IPR036179">
    <property type="entry name" value="Ig-like_dom_sf"/>
</dbReference>
<feature type="compositionally biased region" description="Basic residues" evidence="1">
    <location>
        <begin position="354"/>
        <end position="364"/>
    </location>
</feature>
<dbReference type="InterPro" id="IPR003598">
    <property type="entry name" value="Ig_sub2"/>
</dbReference>
<evidence type="ECO:0000313" key="4">
    <source>
        <dbReference type="Proteomes" id="UP000694426"/>
    </source>
</evidence>
<feature type="domain" description="Ig-like" evidence="2">
    <location>
        <begin position="20"/>
        <end position="155"/>
    </location>
</feature>
<dbReference type="Proteomes" id="UP000694426">
    <property type="component" value="Unplaced"/>
</dbReference>
<feature type="region of interest" description="Disordered" evidence="1">
    <location>
        <begin position="336"/>
        <end position="364"/>
    </location>
</feature>
<evidence type="ECO:0000256" key="1">
    <source>
        <dbReference type="SAM" id="MobiDB-lite"/>
    </source>
</evidence>
<dbReference type="SMART" id="SM00409">
    <property type="entry name" value="IG"/>
    <property type="match status" value="2"/>
</dbReference>
<dbReference type="PANTHER" id="PTHR15466:SF2">
    <property type="entry name" value="V-SET AND IMMUNOGLOBULIN DOMAIN-CONTAINING PROTEIN 4"/>
    <property type="match status" value="1"/>
</dbReference>
<reference evidence="3" key="2">
    <citation type="submission" date="2025-09" db="UniProtKB">
        <authorList>
            <consortium name="Ensembl"/>
        </authorList>
    </citation>
    <scope>IDENTIFICATION</scope>
</reference>
<evidence type="ECO:0000259" key="2">
    <source>
        <dbReference type="PROSITE" id="PS50835"/>
    </source>
</evidence>
<dbReference type="InterPro" id="IPR039939">
    <property type="entry name" value="VSIG4"/>
</dbReference>
<dbReference type="Gene3D" id="2.60.40.10">
    <property type="entry name" value="Immunoglobulins"/>
    <property type="match status" value="2"/>
</dbReference>
<accession>A0A8B9B9N5</accession>
<dbReference type="InterPro" id="IPR007110">
    <property type="entry name" value="Ig-like_dom"/>
</dbReference>
<organism evidence="3 4">
    <name type="scientific">Anser brachyrhynchus</name>
    <name type="common">Pink-footed goose</name>
    <dbReference type="NCBI Taxonomy" id="132585"/>
    <lineage>
        <taxon>Eukaryota</taxon>
        <taxon>Metazoa</taxon>
        <taxon>Chordata</taxon>
        <taxon>Craniata</taxon>
        <taxon>Vertebrata</taxon>
        <taxon>Euteleostomi</taxon>
        <taxon>Archelosauria</taxon>
        <taxon>Archosauria</taxon>
        <taxon>Dinosauria</taxon>
        <taxon>Saurischia</taxon>
        <taxon>Theropoda</taxon>
        <taxon>Coelurosauria</taxon>
        <taxon>Aves</taxon>
        <taxon>Neognathae</taxon>
        <taxon>Galloanserae</taxon>
        <taxon>Anseriformes</taxon>
        <taxon>Anatidae</taxon>
        <taxon>Anserinae</taxon>
        <taxon>Anser</taxon>
    </lineage>
</organism>
<feature type="region of interest" description="Disordered" evidence="1">
    <location>
        <begin position="386"/>
        <end position="405"/>
    </location>
</feature>
<dbReference type="GeneTree" id="ENSGT00390000001432"/>
<dbReference type="InterPro" id="IPR013783">
    <property type="entry name" value="Ig-like_fold"/>
</dbReference>
<dbReference type="InterPro" id="IPR003599">
    <property type="entry name" value="Ig_sub"/>
</dbReference>
<dbReference type="GO" id="GO:0043031">
    <property type="term" value="P:negative regulation of macrophage activation"/>
    <property type="evidence" value="ECO:0007669"/>
    <property type="project" value="InterPro"/>
</dbReference>
<protein>
    <recommendedName>
        <fullName evidence="2">Ig-like domain-containing protein</fullName>
    </recommendedName>
</protein>
<evidence type="ECO:0000313" key="3">
    <source>
        <dbReference type="Ensembl" id="ENSABRP00000000977.1"/>
    </source>
</evidence>
<dbReference type="PROSITE" id="PS50835">
    <property type="entry name" value="IG_LIKE"/>
    <property type="match status" value="2"/>
</dbReference>
<dbReference type="GO" id="GO:0042130">
    <property type="term" value="P:negative regulation of T cell proliferation"/>
    <property type="evidence" value="ECO:0007669"/>
    <property type="project" value="InterPro"/>
</dbReference>
<sequence>MVFSESVQSGLPNEGYCAFPSLDAQFGALTVQWKEVLSILLGHAITDKSEVTEVGGEWMGSTTLPCTYMPSEGFTQQILTWSMERDHSTSTIFRRDETGDHILLARFRDRVSVPKHSPGDASLHITNLEIPDSGHYTCQVIWRSENNSLITKDVTTTVKVVKGKSTTKPTIRAGALGLTVPAGARTSLTCVARGSPPISYRWFRAVPGGTALPLSSQAELTWDSLRPSDAGTYYCEAENRVGAGAVQRSDAVELVVRGESPACSSSPRWQEPVRQMVPVCPGISHVALNVNRVWIAAQEGSPALPLALLTFAWLGTRAGSAANRLMSGLSHRVPSHTATHAWDQPAHRTPTHLGRQRGSPRARRWVTRAAGKGWFHPAGMQMAQAVSETSPRAGPLGLRILSGEG</sequence>
<dbReference type="Pfam" id="PF13927">
    <property type="entry name" value="Ig_3"/>
    <property type="match status" value="1"/>
</dbReference>
<dbReference type="GO" id="GO:0045957">
    <property type="term" value="P:negative regulation of complement activation, alternative pathway"/>
    <property type="evidence" value="ECO:0007669"/>
    <property type="project" value="TreeGrafter"/>
</dbReference>
<dbReference type="GO" id="GO:0032703">
    <property type="term" value="P:negative regulation of interleukin-2 production"/>
    <property type="evidence" value="ECO:0007669"/>
    <property type="project" value="InterPro"/>
</dbReference>
<dbReference type="SUPFAM" id="SSF48726">
    <property type="entry name" value="Immunoglobulin"/>
    <property type="match status" value="2"/>
</dbReference>
<feature type="domain" description="Ig-like" evidence="2">
    <location>
        <begin position="169"/>
        <end position="253"/>
    </location>
</feature>
<dbReference type="InterPro" id="IPR013106">
    <property type="entry name" value="Ig_V-set"/>
</dbReference>
<dbReference type="AlphaFoldDB" id="A0A8B9B9N5"/>
<dbReference type="Ensembl" id="ENSABRT00000001459.1">
    <property type="protein sequence ID" value="ENSABRP00000000977.1"/>
    <property type="gene ID" value="ENSABRG00000001035.1"/>
</dbReference>
<dbReference type="GO" id="GO:0001851">
    <property type="term" value="F:complement component C3b binding"/>
    <property type="evidence" value="ECO:0007669"/>
    <property type="project" value="TreeGrafter"/>
</dbReference>
<dbReference type="SMART" id="SM00406">
    <property type="entry name" value="IGv"/>
    <property type="match status" value="2"/>
</dbReference>
<dbReference type="PANTHER" id="PTHR15466">
    <property type="entry name" value="V-SET AND IMMUNOGLOBULIN DOMAIN CONTAINING 4"/>
    <property type="match status" value="1"/>
</dbReference>
<dbReference type="SMART" id="SM00408">
    <property type="entry name" value="IGc2"/>
    <property type="match status" value="1"/>
</dbReference>
<name>A0A8B9B9N5_9AVES</name>
<dbReference type="Pfam" id="PF07686">
    <property type="entry name" value="V-set"/>
    <property type="match status" value="1"/>
</dbReference>
<reference evidence="3" key="1">
    <citation type="submission" date="2025-08" db="UniProtKB">
        <authorList>
            <consortium name="Ensembl"/>
        </authorList>
    </citation>
    <scope>IDENTIFICATION</scope>
</reference>